<dbReference type="OrthoDB" id="3342786at2759"/>
<dbReference type="EMBL" id="KZ819292">
    <property type="protein sequence ID" value="PWN98106.1"/>
    <property type="molecule type" value="Genomic_DNA"/>
</dbReference>
<protein>
    <recommendedName>
        <fullName evidence="3">FR47-like domain-containing protein</fullName>
    </recommendedName>
</protein>
<evidence type="ECO:0000313" key="2">
    <source>
        <dbReference type="Proteomes" id="UP000245946"/>
    </source>
</evidence>
<dbReference type="AlphaFoldDB" id="A0A316Z9Y6"/>
<evidence type="ECO:0008006" key="3">
    <source>
        <dbReference type="Google" id="ProtNLM"/>
    </source>
</evidence>
<organism evidence="1 2">
    <name type="scientific">Tilletiopsis washingtonensis</name>
    <dbReference type="NCBI Taxonomy" id="58919"/>
    <lineage>
        <taxon>Eukaryota</taxon>
        <taxon>Fungi</taxon>
        <taxon>Dikarya</taxon>
        <taxon>Basidiomycota</taxon>
        <taxon>Ustilaginomycotina</taxon>
        <taxon>Exobasidiomycetes</taxon>
        <taxon>Entylomatales</taxon>
        <taxon>Entylomatales incertae sedis</taxon>
        <taxon>Tilletiopsis</taxon>
    </lineage>
</organism>
<gene>
    <name evidence="1" type="ORF">FA09DRAFT_329739</name>
</gene>
<evidence type="ECO:0000313" key="1">
    <source>
        <dbReference type="EMBL" id="PWN98106.1"/>
    </source>
</evidence>
<reference evidence="1 2" key="1">
    <citation type="journal article" date="2018" name="Mol. Biol. Evol.">
        <title>Broad Genomic Sampling Reveals a Smut Pathogenic Ancestry of the Fungal Clade Ustilaginomycotina.</title>
        <authorList>
            <person name="Kijpornyongpan T."/>
            <person name="Mondo S.J."/>
            <person name="Barry K."/>
            <person name="Sandor L."/>
            <person name="Lee J."/>
            <person name="Lipzen A."/>
            <person name="Pangilinan J."/>
            <person name="LaButti K."/>
            <person name="Hainaut M."/>
            <person name="Henrissat B."/>
            <person name="Grigoriev I.V."/>
            <person name="Spatafora J.W."/>
            <person name="Aime M.C."/>
        </authorList>
    </citation>
    <scope>NUCLEOTIDE SEQUENCE [LARGE SCALE GENOMIC DNA]</scope>
    <source>
        <strain evidence="1 2">MCA 4186</strain>
    </source>
</reference>
<accession>A0A316Z9Y6</accession>
<name>A0A316Z9Y6_9BASI</name>
<sequence>MHAIPTHSASSIDYLALITHLSHAPQLPSASSMRNQLLSHFCARPAACAAEPELEREREPWAAMQRFRPGSSTLLVGHVPPHLLCVEAQAPAQTQASASVPSVQSGGLWGVVHIYTSPGATNARVNVWLSSEPALYSSPHASSSSSSSAPPLSERFAQEEVLLRHMLHRLLPPALAALHAAGSLPPASSSDEAPVVVTATLCSLERSWLNLICSWAHADVGALQPLRQGSESLTPAASHGARAARAQKEQVKAMWANPCVTYQCDAETLRLSEEAGKGKERWKVAPIEGEGELELIRTSNKIPFPREYVESRAHLSVFVRDLLGPSSPCATAAAATASPALPSDAYPREQGAGHAAGFVYAHEELSLGALHVTTPYRRLACPPGIGRLLLAHMAPLLRTCLRSALQRAGLRPQDIGEAMCQVSADTEVMSGAEGFFERCGMRRVRETAWVGIEVSAA</sequence>
<dbReference type="RefSeq" id="XP_025598385.1">
    <property type="nucleotide sequence ID" value="XM_025742298.1"/>
</dbReference>
<dbReference type="GeneID" id="37269842"/>
<proteinExistence type="predicted"/>
<keyword evidence="2" id="KW-1185">Reference proteome</keyword>
<dbReference type="Proteomes" id="UP000245946">
    <property type="component" value="Unassembled WGS sequence"/>
</dbReference>